<dbReference type="Proteomes" id="UP000251960">
    <property type="component" value="Chromosome 2"/>
</dbReference>
<dbReference type="AlphaFoldDB" id="A0A3L6G382"/>
<protein>
    <submittedName>
        <fullName evidence="1">Uncharacterized protein</fullName>
    </submittedName>
</protein>
<comment type="caution">
    <text evidence="1">The sequence shown here is derived from an EMBL/GenBank/DDBJ whole genome shotgun (WGS) entry which is preliminary data.</text>
</comment>
<gene>
    <name evidence="1" type="ORF">Zm00014a_002875</name>
</gene>
<reference evidence="1" key="1">
    <citation type="journal article" date="2018" name="Nat. Genet.">
        <title>Extensive intraspecific gene order and gene structural variations between Mo17 and other maize genomes.</title>
        <authorList>
            <person name="Sun S."/>
            <person name="Zhou Y."/>
            <person name="Chen J."/>
            <person name="Shi J."/>
            <person name="Zhao H."/>
            <person name="Zhao H."/>
            <person name="Song W."/>
            <person name="Zhang M."/>
            <person name="Cui Y."/>
            <person name="Dong X."/>
            <person name="Liu H."/>
            <person name="Ma X."/>
            <person name="Jiao Y."/>
            <person name="Wang B."/>
            <person name="Wei X."/>
            <person name="Stein J.C."/>
            <person name="Glaubitz J.C."/>
            <person name="Lu F."/>
            <person name="Yu G."/>
            <person name="Liang C."/>
            <person name="Fengler K."/>
            <person name="Li B."/>
            <person name="Rafalski A."/>
            <person name="Schnable P.S."/>
            <person name="Ware D.H."/>
            <person name="Buckler E.S."/>
            <person name="Lai J."/>
        </authorList>
    </citation>
    <scope>NUCLEOTIDE SEQUENCE [LARGE SCALE GENOMIC DNA]</scope>
    <source>
        <tissue evidence="1">Seedling</tissue>
    </source>
</reference>
<evidence type="ECO:0000313" key="1">
    <source>
        <dbReference type="EMBL" id="PWZ41579.1"/>
    </source>
</evidence>
<dbReference type="EMBL" id="NCVQ01000003">
    <property type="protein sequence ID" value="PWZ41579.1"/>
    <property type="molecule type" value="Genomic_DNA"/>
</dbReference>
<sequence length="100" mass="11532">MWILGYKLLACFLVIRTIIGPNFNNTIFSNNFLNAIINKFCILYLTSCIHGFMKEHMTIPTNHKINNAHLVGPIHESHIIVTPKRPQSSVYWSMRVCRSS</sequence>
<organism evidence="1">
    <name type="scientific">Zea mays</name>
    <name type="common">Maize</name>
    <dbReference type="NCBI Taxonomy" id="4577"/>
    <lineage>
        <taxon>Eukaryota</taxon>
        <taxon>Viridiplantae</taxon>
        <taxon>Streptophyta</taxon>
        <taxon>Embryophyta</taxon>
        <taxon>Tracheophyta</taxon>
        <taxon>Spermatophyta</taxon>
        <taxon>Magnoliopsida</taxon>
        <taxon>Liliopsida</taxon>
        <taxon>Poales</taxon>
        <taxon>Poaceae</taxon>
        <taxon>PACMAD clade</taxon>
        <taxon>Panicoideae</taxon>
        <taxon>Andropogonodae</taxon>
        <taxon>Andropogoneae</taxon>
        <taxon>Tripsacinae</taxon>
        <taxon>Zea</taxon>
    </lineage>
</organism>
<accession>A0A3L6G382</accession>
<proteinExistence type="predicted"/>
<name>A0A3L6G382_MAIZE</name>